<proteinExistence type="predicted"/>
<dbReference type="STRING" id="1328313.DS2_17532"/>
<dbReference type="EMBL" id="ARZY01000047">
    <property type="protein sequence ID" value="EWH08426.1"/>
    <property type="molecule type" value="Genomic_DNA"/>
</dbReference>
<name>W7Q8T6_9ALTE</name>
<dbReference type="AlphaFoldDB" id="W7Q8T6"/>
<evidence type="ECO:0008006" key="3">
    <source>
        <dbReference type="Google" id="ProtNLM"/>
    </source>
</evidence>
<dbReference type="eggNOG" id="COG4623">
    <property type="taxonomic scope" value="Bacteria"/>
</dbReference>
<dbReference type="Gene3D" id="3.40.190.10">
    <property type="entry name" value="Periplasmic binding protein-like II"/>
    <property type="match status" value="1"/>
</dbReference>
<dbReference type="SUPFAM" id="SSF53850">
    <property type="entry name" value="Periplasmic binding protein-like II"/>
    <property type="match status" value="1"/>
</dbReference>
<reference evidence="1 2" key="1">
    <citation type="journal article" date="2014" name="Genome Announc.">
        <title>Draft Genome Sequence of the Agar-Degrading Bacterium Catenovulum sp. Strain DS-2, Isolated from Intestines of Haliotis diversicolor.</title>
        <authorList>
            <person name="Shan D."/>
            <person name="Li X."/>
            <person name="Gu Z."/>
            <person name="Wei G."/>
            <person name="Gao Z."/>
            <person name="Shao Z."/>
        </authorList>
    </citation>
    <scope>NUCLEOTIDE SEQUENCE [LARGE SCALE GENOMIC DNA]</scope>
    <source>
        <strain evidence="1 2">DS-2</strain>
    </source>
</reference>
<organism evidence="1 2">
    <name type="scientific">Catenovulum agarivorans DS-2</name>
    <dbReference type="NCBI Taxonomy" id="1328313"/>
    <lineage>
        <taxon>Bacteria</taxon>
        <taxon>Pseudomonadati</taxon>
        <taxon>Pseudomonadota</taxon>
        <taxon>Gammaproteobacteria</taxon>
        <taxon>Alteromonadales</taxon>
        <taxon>Alteromonadaceae</taxon>
        <taxon>Catenovulum</taxon>
    </lineage>
</organism>
<sequence>MAKTKSILFIFKNLTLVASLLLSAVIQAKDVILVTPSSSPIDVRGTYASALLIQALSHSKPKHYNVVFSPPMNEARAEKQMHLGRNVHVMWAAARVEWENTLIAVKQPLLKGLLGKRVFFINKNKQNLFSIIRNINELKKLRLGTGHVWSITRIFENNQFNLVTSSSYEGLFKMLAKDRFDYFPRGVNEILEEFATRKEMYPNMAIEQDIVLKTDLPVYYYVTPASPEIAKDIEVGLAAIIKNGTFDKLFDQHFSQLQTSLQLTNRKVFKLTSPHKD</sequence>
<accession>W7Q8T6</accession>
<comment type="caution">
    <text evidence="1">The sequence shown here is derived from an EMBL/GenBank/DDBJ whole genome shotgun (WGS) entry which is preliminary data.</text>
</comment>
<evidence type="ECO:0000313" key="1">
    <source>
        <dbReference type="EMBL" id="EWH08426.1"/>
    </source>
</evidence>
<gene>
    <name evidence="1" type="ORF">DS2_17532</name>
</gene>
<evidence type="ECO:0000313" key="2">
    <source>
        <dbReference type="Proteomes" id="UP000019276"/>
    </source>
</evidence>
<dbReference type="RefSeq" id="WP_035016276.1">
    <property type="nucleotide sequence ID" value="NZ_ARZY01000047.1"/>
</dbReference>
<dbReference type="Proteomes" id="UP000019276">
    <property type="component" value="Unassembled WGS sequence"/>
</dbReference>
<protein>
    <recommendedName>
        <fullName evidence="3">Solute-binding protein family 3/N-terminal domain-containing protein</fullName>
    </recommendedName>
</protein>
<keyword evidence="2" id="KW-1185">Reference proteome</keyword>
<dbReference type="OrthoDB" id="547680at2"/>